<dbReference type="InterPro" id="IPR013324">
    <property type="entry name" value="RNA_pol_sigma_r3/r4-like"/>
</dbReference>
<gene>
    <name evidence="2" type="ORF">AABB81_09765</name>
</gene>
<name>A0ABU9L180_9FLAO</name>
<organism evidence="2 3">
    <name type="scientific">Lutimonas vermicola</name>
    <dbReference type="NCBI Taxonomy" id="414288"/>
    <lineage>
        <taxon>Bacteria</taxon>
        <taxon>Pseudomonadati</taxon>
        <taxon>Bacteroidota</taxon>
        <taxon>Flavobacteriia</taxon>
        <taxon>Flavobacteriales</taxon>
        <taxon>Flavobacteriaceae</taxon>
        <taxon>Lutimonas</taxon>
    </lineage>
</organism>
<evidence type="ECO:0000256" key="1">
    <source>
        <dbReference type="SAM" id="Coils"/>
    </source>
</evidence>
<dbReference type="SUPFAM" id="SSF88659">
    <property type="entry name" value="Sigma3 and sigma4 domains of RNA polymerase sigma factors"/>
    <property type="match status" value="1"/>
</dbReference>
<comment type="caution">
    <text evidence="2">The sequence shown here is derived from an EMBL/GenBank/DDBJ whole genome shotgun (WGS) entry which is preliminary data.</text>
</comment>
<protein>
    <submittedName>
        <fullName evidence="2">Uncharacterized protein</fullName>
    </submittedName>
</protein>
<evidence type="ECO:0000313" key="3">
    <source>
        <dbReference type="Proteomes" id="UP001474120"/>
    </source>
</evidence>
<reference evidence="2 3" key="1">
    <citation type="submission" date="2024-04" db="EMBL/GenBank/DDBJ databases">
        <title>whole genome sequencing of Lutimonas vermicola strain IMCC1616.</title>
        <authorList>
            <person name="Bae S.S."/>
        </authorList>
    </citation>
    <scope>NUCLEOTIDE SEQUENCE [LARGE SCALE GENOMIC DNA]</scope>
    <source>
        <strain evidence="2 3">IMCC1616</strain>
    </source>
</reference>
<feature type="coiled-coil region" evidence="1">
    <location>
        <begin position="95"/>
        <end position="122"/>
    </location>
</feature>
<proteinExistence type="predicted"/>
<sequence>MMTTKTNNSGQNPEKKTLTVVHLLYPYTKQRIRVGEILGYFPKNMYKSNEIIDEVVLETYEKGFHKTMDTDELRLAMFTMLNERIIALYKSEEWHKDSISTRDILEEELKQLEENFTVDADNDFIMNEDLDDISYHQNNSGSNKLPYDESEEGVKTFLGLDQIEKYKENTDRRMLRNLYYKLPIYTSNIVDLYILGKLSFHEIAGILKMEASEVKEIVNIVRETIKKQLD</sequence>
<keyword evidence="3" id="KW-1185">Reference proteome</keyword>
<dbReference type="Proteomes" id="UP001474120">
    <property type="component" value="Unassembled WGS sequence"/>
</dbReference>
<accession>A0ABU9L180</accession>
<keyword evidence="1" id="KW-0175">Coiled coil</keyword>
<dbReference type="EMBL" id="JBCDNA010000002">
    <property type="protein sequence ID" value="MEL4456181.1"/>
    <property type="molecule type" value="Genomic_DNA"/>
</dbReference>
<dbReference type="RefSeq" id="WP_342160242.1">
    <property type="nucleotide sequence ID" value="NZ_JBCDNA010000002.1"/>
</dbReference>
<evidence type="ECO:0000313" key="2">
    <source>
        <dbReference type="EMBL" id="MEL4456181.1"/>
    </source>
</evidence>